<evidence type="ECO:0000313" key="1">
    <source>
        <dbReference type="EMBL" id="JAH38884.1"/>
    </source>
</evidence>
<name>A0A0E9SBX3_ANGAN</name>
<organism evidence="1">
    <name type="scientific">Anguilla anguilla</name>
    <name type="common">European freshwater eel</name>
    <name type="synonym">Muraena anguilla</name>
    <dbReference type="NCBI Taxonomy" id="7936"/>
    <lineage>
        <taxon>Eukaryota</taxon>
        <taxon>Metazoa</taxon>
        <taxon>Chordata</taxon>
        <taxon>Craniata</taxon>
        <taxon>Vertebrata</taxon>
        <taxon>Euteleostomi</taxon>
        <taxon>Actinopterygii</taxon>
        <taxon>Neopterygii</taxon>
        <taxon>Teleostei</taxon>
        <taxon>Anguilliformes</taxon>
        <taxon>Anguillidae</taxon>
        <taxon>Anguilla</taxon>
    </lineage>
</organism>
<sequence>MNPNILLHNQIINQWGKSWNVFGLAKSVI</sequence>
<protein>
    <submittedName>
        <fullName evidence="1">Uncharacterized protein</fullName>
    </submittedName>
</protein>
<dbReference type="EMBL" id="GBXM01069693">
    <property type="protein sequence ID" value="JAH38884.1"/>
    <property type="molecule type" value="Transcribed_RNA"/>
</dbReference>
<reference evidence="1" key="1">
    <citation type="submission" date="2014-11" db="EMBL/GenBank/DDBJ databases">
        <authorList>
            <person name="Amaro Gonzalez C."/>
        </authorList>
    </citation>
    <scope>NUCLEOTIDE SEQUENCE</scope>
</reference>
<dbReference type="AlphaFoldDB" id="A0A0E9SBX3"/>
<accession>A0A0E9SBX3</accession>
<proteinExistence type="predicted"/>
<reference evidence="1" key="2">
    <citation type="journal article" date="2015" name="Fish Shellfish Immunol.">
        <title>Early steps in the European eel (Anguilla anguilla)-Vibrio vulnificus interaction in the gills: Role of the RtxA13 toxin.</title>
        <authorList>
            <person name="Callol A."/>
            <person name="Pajuelo D."/>
            <person name="Ebbesson L."/>
            <person name="Teles M."/>
            <person name="MacKenzie S."/>
            <person name="Amaro C."/>
        </authorList>
    </citation>
    <scope>NUCLEOTIDE SEQUENCE</scope>
</reference>